<evidence type="ECO:0000313" key="5">
    <source>
        <dbReference type="EMBL" id="KAA6331775.1"/>
    </source>
</evidence>
<organism evidence="5">
    <name type="scientific">termite gut metagenome</name>
    <dbReference type="NCBI Taxonomy" id="433724"/>
    <lineage>
        <taxon>unclassified sequences</taxon>
        <taxon>metagenomes</taxon>
        <taxon>organismal metagenomes</taxon>
    </lineage>
</organism>
<feature type="domain" description="VRR-NUC" evidence="4">
    <location>
        <begin position="3"/>
        <end position="104"/>
    </location>
</feature>
<protein>
    <recommendedName>
        <fullName evidence="4">VRR-NUC domain-containing protein</fullName>
    </recommendedName>
</protein>
<dbReference type="Gene3D" id="3.40.1350.10">
    <property type="match status" value="1"/>
</dbReference>
<reference evidence="5" key="1">
    <citation type="submission" date="2019-03" db="EMBL/GenBank/DDBJ databases">
        <title>Single cell metagenomics reveals metabolic interactions within the superorganism composed of flagellate Streblomastix strix and complex community of Bacteroidetes bacteria on its surface.</title>
        <authorList>
            <person name="Treitli S.C."/>
            <person name="Kolisko M."/>
            <person name="Husnik F."/>
            <person name="Keeling P."/>
            <person name="Hampl V."/>
        </authorList>
    </citation>
    <scope>NUCLEOTIDE SEQUENCE</scope>
    <source>
        <strain evidence="5">STM</strain>
    </source>
</reference>
<dbReference type="EMBL" id="SNRY01001327">
    <property type="protein sequence ID" value="KAA6331775.1"/>
    <property type="molecule type" value="Genomic_DNA"/>
</dbReference>
<dbReference type="Pfam" id="PF08774">
    <property type="entry name" value="VRR_NUC"/>
    <property type="match status" value="1"/>
</dbReference>
<dbReference type="InterPro" id="IPR014883">
    <property type="entry name" value="VRR_NUC"/>
</dbReference>
<dbReference type="GO" id="GO:0016788">
    <property type="term" value="F:hydrolase activity, acting on ester bonds"/>
    <property type="evidence" value="ECO:0007669"/>
    <property type="project" value="InterPro"/>
</dbReference>
<dbReference type="SMART" id="SM00990">
    <property type="entry name" value="VRR_NUC"/>
    <property type="match status" value="1"/>
</dbReference>
<gene>
    <name evidence="5" type="ORF">EZS27_019656</name>
</gene>
<dbReference type="AlphaFoldDB" id="A0A5J4REM5"/>
<comment type="caution">
    <text evidence="5">The sequence shown here is derived from an EMBL/GenBank/DDBJ whole genome shotgun (WGS) entry which is preliminary data.</text>
</comment>
<dbReference type="GO" id="GO:0004518">
    <property type="term" value="F:nuclease activity"/>
    <property type="evidence" value="ECO:0007669"/>
    <property type="project" value="UniProtKB-KW"/>
</dbReference>
<keyword evidence="3" id="KW-0378">Hydrolase</keyword>
<comment type="cofactor">
    <cofactor evidence="1">
        <name>Mg(2+)</name>
        <dbReference type="ChEBI" id="CHEBI:18420"/>
    </cofactor>
</comment>
<evidence type="ECO:0000256" key="2">
    <source>
        <dbReference type="ARBA" id="ARBA00022722"/>
    </source>
</evidence>
<name>A0A5J4REM5_9ZZZZ</name>
<sequence length="132" mass="15200">MRHIESQIQKNCVTWFRLQFPNIGCLLFSVPNGGARNTREAGIMKAEGVTAGVSDLILLYPSREFHSLCIELKTEKGRQSPAQEEWQIHAAKHGNKYVICRSFDDFCQEIRQYLSEDNNRVNTSVKEKRQTI</sequence>
<dbReference type="InterPro" id="IPR011856">
    <property type="entry name" value="tRNA_endonuc-like_dom_sf"/>
</dbReference>
<evidence type="ECO:0000256" key="3">
    <source>
        <dbReference type="ARBA" id="ARBA00022801"/>
    </source>
</evidence>
<accession>A0A5J4REM5</accession>
<keyword evidence="2" id="KW-0540">Nuclease</keyword>
<evidence type="ECO:0000259" key="4">
    <source>
        <dbReference type="SMART" id="SM00990"/>
    </source>
</evidence>
<proteinExistence type="predicted"/>
<evidence type="ECO:0000256" key="1">
    <source>
        <dbReference type="ARBA" id="ARBA00001946"/>
    </source>
</evidence>
<dbReference type="GO" id="GO:0003676">
    <property type="term" value="F:nucleic acid binding"/>
    <property type="evidence" value="ECO:0007669"/>
    <property type="project" value="InterPro"/>
</dbReference>